<comment type="catalytic activity">
    <reaction evidence="5">
        <text>Preferential cleavage: Arg-|-Xaa, Lys-|-Xaa.</text>
        <dbReference type="EC" id="3.4.21.4"/>
    </reaction>
</comment>
<keyword evidence="2 7" id="KW-0732">Signal</keyword>
<dbReference type="GO" id="GO:0004252">
    <property type="term" value="F:serine-type endopeptidase activity"/>
    <property type="evidence" value="ECO:0007669"/>
    <property type="project" value="UniProtKB-EC"/>
</dbReference>
<sequence length="249" mass="27676">WRALFLYTFICLLSLLSGVSGDKIIDGKEASPHSRPYMAILKIKVGYPCTAVEAAHCKGKNITVILGAHYRLKKEKSQQTIPVQEMIPHENYDEETIENDIMLLKLKYGANITDEVKTIHLPSTDEHFEPGTICSVAGWGHNVTHGKLSNVLREVDVKIQKRCDSASQICARGILLLDIIKNHARSYLFQGDSGGPLVCQGRNNIPTAAGIMSYSNSYNCEDAYRSDVYVKVSAYLKWIKTKIKVSSSA</sequence>
<keyword evidence="10" id="KW-1185">Reference proteome</keyword>
<evidence type="ECO:0000256" key="1">
    <source>
        <dbReference type="ARBA" id="ARBA00004239"/>
    </source>
</evidence>
<dbReference type="FunFam" id="2.40.10.10:FF:000005">
    <property type="entry name" value="Serine protease 37"/>
    <property type="match status" value="1"/>
</dbReference>
<feature type="domain" description="Peptidase S1" evidence="8">
    <location>
        <begin position="24"/>
        <end position="244"/>
    </location>
</feature>
<protein>
    <recommendedName>
        <fullName evidence="6">trypsin</fullName>
        <ecNumber evidence="6">3.4.21.4</ecNumber>
    </recommendedName>
</protein>
<evidence type="ECO:0000256" key="5">
    <source>
        <dbReference type="ARBA" id="ARBA00036320"/>
    </source>
</evidence>
<evidence type="ECO:0000256" key="2">
    <source>
        <dbReference type="ARBA" id="ARBA00022729"/>
    </source>
</evidence>
<dbReference type="InterPro" id="IPR009003">
    <property type="entry name" value="Peptidase_S1_PA"/>
</dbReference>
<comment type="subcellular location">
    <subcellularLocation>
        <location evidence="1">Secreted</location>
        <location evidence="1">Extracellular space</location>
    </subcellularLocation>
</comment>
<dbReference type="GO" id="GO:0005576">
    <property type="term" value="C:extracellular region"/>
    <property type="evidence" value="ECO:0007669"/>
    <property type="project" value="UniProtKB-SubCell"/>
</dbReference>
<reference evidence="9" key="3">
    <citation type="submission" date="2025-09" db="UniProtKB">
        <authorList>
            <consortium name="Ensembl"/>
        </authorList>
    </citation>
    <scope>IDENTIFICATION</scope>
</reference>
<accession>A0A8C4TG00</accession>
<dbReference type="InterPro" id="IPR043504">
    <property type="entry name" value="Peptidase_S1_PA_chymotrypsin"/>
</dbReference>
<evidence type="ECO:0000256" key="4">
    <source>
        <dbReference type="ARBA" id="ARBA00023157"/>
    </source>
</evidence>
<dbReference type="CDD" id="cd00190">
    <property type="entry name" value="Tryp_SPc"/>
    <property type="match status" value="1"/>
</dbReference>
<feature type="chain" id="PRO_5034191656" description="trypsin" evidence="7">
    <location>
        <begin position="22"/>
        <end position="249"/>
    </location>
</feature>
<dbReference type="SUPFAM" id="SSF50494">
    <property type="entry name" value="Trypsin-like serine proteases"/>
    <property type="match status" value="1"/>
</dbReference>
<dbReference type="Ensembl" id="ENSECRT00000029398.1">
    <property type="protein sequence ID" value="ENSECRP00000028785.1"/>
    <property type="gene ID" value="ENSECRG00000019424.1"/>
</dbReference>
<dbReference type="GO" id="GO:0006508">
    <property type="term" value="P:proteolysis"/>
    <property type="evidence" value="ECO:0007669"/>
    <property type="project" value="InterPro"/>
</dbReference>
<evidence type="ECO:0000256" key="6">
    <source>
        <dbReference type="ARBA" id="ARBA00038868"/>
    </source>
</evidence>
<dbReference type="Pfam" id="PF00089">
    <property type="entry name" value="Trypsin"/>
    <property type="match status" value="1"/>
</dbReference>
<dbReference type="Gene3D" id="2.40.10.10">
    <property type="entry name" value="Trypsin-like serine proteases"/>
    <property type="match status" value="1"/>
</dbReference>
<dbReference type="GeneTree" id="ENSGT01030000234551"/>
<dbReference type="PANTHER" id="PTHR24271">
    <property type="entry name" value="KALLIKREIN-RELATED"/>
    <property type="match status" value="1"/>
</dbReference>
<dbReference type="PROSITE" id="PS50240">
    <property type="entry name" value="TRYPSIN_DOM"/>
    <property type="match status" value="1"/>
</dbReference>
<feature type="signal peptide" evidence="7">
    <location>
        <begin position="1"/>
        <end position="21"/>
    </location>
</feature>
<evidence type="ECO:0000259" key="8">
    <source>
        <dbReference type="PROSITE" id="PS50240"/>
    </source>
</evidence>
<reference evidence="9" key="1">
    <citation type="submission" date="2021-06" db="EMBL/GenBank/DDBJ databases">
        <authorList>
            <consortium name="Wellcome Sanger Institute Data Sharing"/>
        </authorList>
    </citation>
    <scope>NUCLEOTIDE SEQUENCE [LARGE SCALE GENOMIC DNA]</scope>
</reference>
<dbReference type="EC" id="3.4.21.4" evidence="6"/>
<proteinExistence type="predicted"/>
<dbReference type="PANTHER" id="PTHR24271:SF81">
    <property type="entry name" value="GRANZYME B"/>
    <property type="match status" value="1"/>
</dbReference>
<organism evidence="9 10">
    <name type="scientific">Erpetoichthys calabaricus</name>
    <name type="common">Rope fish</name>
    <name type="synonym">Calamoichthys calabaricus</name>
    <dbReference type="NCBI Taxonomy" id="27687"/>
    <lineage>
        <taxon>Eukaryota</taxon>
        <taxon>Metazoa</taxon>
        <taxon>Chordata</taxon>
        <taxon>Craniata</taxon>
        <taxon>Vertebrata</taxon>
        <taxon>Euteleostomi</taxon>
        <taxon>Actinopterygii</taxon>
        <taxon>Polypteriformes</taxon>
        <taxon>Polypteridae</taxon>
        <taxon>Erpetoichthys</taxon>
    </lineage>
</organism>
<name>A0A8C4TG00_ERPCA</name>
<evidence type="ECO:0000313" key="9">
    <source>
        <dbReference type="Ensembl" id="ENSECRP00000028785.1"/>
    </source>
</evidence>
<keyword evidence="4" id="KW-1015">Disulfide bond</keyword>
<reference evidence="9" key="2">
    <citation type="submission" date="2025-08" db="UniProtKB">
        <authorList>
            <consortium name="Ensembl"/>
        </authorList>
    </citation>
    <scope>IDENTIFICATION</scope>
</reference>
<dbReference type="Proteomes" id="UP000694620">
    <property type="component" value="Chromosome 12"/>
</dbReference>
<evidence type="ECO:0000256" key="3">
    <source>
        <dbReference type="ARBA" id="ARBA00023145"/>
    </source>
</evidence>
<evidence type="ECO:0000313" key="10">
    <source>
        <dbReference type="Proteomes" id="UP000694620"/>
    </source>
</evidence>
<evidence type="ECO:0000256" key="7">
    <source>
        <dbReference type="SAM" id="SignalP"/>
    </source>
</evidence>
<dbReference type="SMART" id="SM00020">
    <property type="entry name" value="Tryp_SPc"/>
    <property type="match status" value="1"/>
</dbReference>
<keyword evidence="3" id="KW-0865">Zymogen</keyword>
<dbReference type="InterPro" id="IPR001254">
    <property type="entry name" value="Trypsin_dom"/>
</dbReference>
<dbReference type="AlphaFoldDB" id="A0A8C4TG00"/>